<sequence>MSNLSSRTRGDALPTSARHLRLGVDLGATRIKVVVVEIDASGEVALRFSAQYPTAADEGPSAVAERLARYALDAVAEVGRVVGAGVGIPGLYRASSGEIEFLPNMPGAWRGFRLREYLTTLWRVPVVLINDARAFTLAEARLGAGKGHQTVVGVTVGTGIGGGLVVDGRLLMGSDGRRGEVGHQIVEVDGPLCTCGGFGCVEALAGSLALMRATGLASLDEIYAAAERGEKEARAAVARAAKYLAAGIANVVTLLRPERVVIGGGAASASRLLIASLRDMVARRAALVDAETYEIVAAELGPVAGAIGAALWSAEIDSGMCMDDVNDIPVSNVTRFGTLKR</sequence>
<evidence type="ECO:0000256" key="1">
    <source>
        <dbReference type="ARBA" id="ARBA00006479"/>
    </source>
</evidence>
<dbReference type="InterPro" id="IPR049874">
    <property type="entry name" value="ROK_cs"/>
</dbReference>
<evidence type="ECO:0000313" key="2">
    <source>
        <dbReference type="EMBL" id="ABK52346.1"/>
    </source>
</evidence>
<dbReference type="PANTHER" id="PTHR18964">
    <property type="entry name" value="ROK (REPRESSOR, ORF, KINASE) FAMILY"/>
    <property type="match status" value="1"/>
</dbReference>
<protein>
    <submittedName>
        <fullName evidence="2">Glucokinase</fullName>
        <ecNumber evidence="2">2.7.1.2</ecNumber>
    </submittedName>
</protein>
<dbReference type="InterPro" id="IPR000600">
    <property type="entry name" value="ROK"/>
</dbReference>
<evidence type="ECO:0000313" key="3">
    <source>
        <dbReference type="Proteomes" id="UP000008221"/>
    </source>
</evidence>
<dbReference type="EMBL" id="CP000481">
    <property type="protein sequence ID" value="ABK52346.1"/>
    <property type="molecule type" value="Genomic_DNA"/>
</dbReference>
<proteinExistence type="inferred from homology"/>
<dbReference type="eggNOG" id="COG1940">
    <property type="taxonomic scope" value="Bacteria"/>
</dbReference>
<dbReference type="AlphaFoldDB" id="A0LSD6"/>
<organism evidence="2 3">
    <name type="scientific">Acidothermus cellulolyticus (strain ATCC 43068 / DSM 8971 / 11B)</name>
    <dbReference type="NCBI Taxonomy" id="351607"/>
    <lineage>
        <taxon>Bacteria</taxon>
        <taxon>Bacillati</taxon>
        <taxon>Actinomycetota</taxon>
        <taxon>Actinomycetes</taxon>
        <taxon>Acidothermales</taxon>
        <taxon>Acidothermaceae</taxon>
        <taxon>Acidothermus</taxon>
    </lineage>
</organism>
<dbReference type="InParanoid" id="A0LSD6"/>
<dbReference type="Pfam" id="PF00480">
    <property type="entry name" value="ROK"/>
    <property type="match status" value="1"/>
</dbReference>
<dbReference type="GO" id="GO:0004340">
    <property type="term" value="F:glucokinase activity"/>
    <property type="evidence" value="ECO:0007669"/>
    <property type="project" value="UniProtKB-EC"/>
</dbReference>
<dbReference type="SUPFAM" id="SSF53067">
    <property type="entry name" value="Actin-like ATPase domain"/>
    <property type="match status" value="1"/>
</dbReference>
<comment type="similarity">
    <text evidence="1">Belongs to the ROK (NagC/XylR) family.</text>
</comment>
<accession>A0LSD6</accession>
<dbReference type="RefSeq" id="WP_011719409.1">
    <property type="nucleotide sequence ID" value="NC_008578.1"/>
</dbReference>
<reference evidence="2 3" key="1">
    <citation type="journal article" date="2009" name="Genome Res.">
        <title>Complete genome of the cellulolytic thermophile Acidothermus cellulolyticus 11B provides insights into its ecophysiological and evolutionary adaptations.</title>
        <authorList>
            <person name="Barabote R.D."/>
            <person name="Xie G."/>
            <person name="Leu D.H."/>
            <person name="Normand P."/>
            <person name="Necsulea A."/>
            <person name="Daubin V."/>
            <person name="Medigue C."/>
            <person name="Adney W.S."/>
            <person name="Xu X.C."/>
            <person name="Lapidus A."/>
            <person name="Parales R.E."/>
            <person name="Detter C."/>
            <person name="Pujic P."/>
            <person name="Bruce D."/>
            <person name="Lavire C."/>
            <person name="Challacombe J.F."/>
            <person name="Brettin T.S."/>
            <person name="Berry A.M."/>
        </authorList>
    </citation>
    <scope>NUCLEOTIDE SEQUENCE [LARGE SCALE GENOMIC DNA]</scope>
    <source>
        <strain evidence="3">ATCC 43068 / DSM 8971 / 11B</strain>
    </source>
</reference>
<dbReference type="HOGENOM" id="CLU_036604_0_4_11"/>
<dbReference type="PRINTS" id="PR00475">
    <property type="entry name" value="HEXOKINASE"/>
</dbReference>
<keyword evidence="2" id="KW-0808">Transferase</keyword>
<dbReference type="Gene3D" id="3.30.420.40">
    <property type="match status" value="2"/>
</dbReference>
<name>A0LSD6_ACIC1</name>
<gene>
    <name evidence="2" type="ordered locus">Acel_0573</name>
</gene>
<keyword evidence="3" id="KW-1185">Reference proteome</keyword>
<dbReference type="PANTHER" id="PTHR18964:SF149">
    <property type="entry name" value="BIFUNCTIONAL UDP-N-ACETYLGLUCOSAMINE 2-EPIMERASE_N-ACETYLMANNOSAMINE KINASE"/>
    <property type="match status" value="1"/>
</dbReference>
<dbReference type="PROSITE" id="PS01125">
    <property type="entry name" value="ROK"/>
    <property type="match status" value="1"/>
</dbReference>
<dbReference type="InterPro" id="IPR043129">
    <property type="entry name" value="ATPase_NBD"/>
</dbReference>
<dbReference type="STRING" id="351607.Acel_0573"/>
<dbReference type="EC" id="2.7.1.2" evidence="2"/>
<keyword evidence="2" id="KW-0418">Kinase</keyword>
<dbReference type="OrthoDB" id="8772678at2"/>
<dbReference type="Proteomes" id="UP000008221">
    <property type="component" value="Chromosome"/>
</dbReference>
<dbReference type="KEGG" id="ace:Acel_0573"/>